<dbReference type="RefSeq" id="WP_378288138.1">
    <property type="nucleotide sequence ID" value="NZ_JBHSON010000082.1"/>
</dbReference>
<sequence length="405" mass="44403">MDARAEIGRRIARQRRRRGLSQVVVAGLIGRSESWLSQVERGRRSIDSHSVLVRLAEVLDVDINQLTSEDTGADMAKYEGSATIREAMLQYETLPDVINSRSANDQRPRLTWLGHELRRTNRAYQATRYDEAGRLLPGLILAAERACRSMKGDEKRAAFTLCSLVYHSATMTLNRVGEADLAWTAADRSLSAAQMGDRPLLAAVSAYRLGYVLIRQKRAREAEDLAVRSRDALAASVRRPFPLVLSVQGGLCLVAVTAAAARFDRAAVDRHLASARVIAAELGGDRNDFWSAFGPTNVLIHEVSAAVSFGDAKLALKRGEPLDVEHLGPGLLGRRAQVSIDLARAYALQRKDAAAVNTLLKAERLSPELVRYDAGTNDLLTELVRREHQASTPELRGLAQRAGVV</sequence>
<dbReference type="PANTHER" id="PTHR46797:SF23">
    <property type="entry name" value="HTH-TYPE TRANSCRIPTIONAL REGULATOR SUTR"/>
    <property type="match status" value="1"/>
</dbReference>
<evidence type="ECO:0000259" key="4">
    <source>
        <dbReference type="PROSITE" id="PS50943"/>
    </source>
</evidence>
<evidence type="ECO:0000256" key="3">
    <source>
        <dbReference type="ARBA" id="ARBA00023163"/>
    </source>
</evidence>
<dbReference type="CDD" id="cd00093">
    <property type="entry name" value="HTH_XRE"/>
    <property type="match status" value="1"/>
</dbReference>
<dbReference type="Gene3D" id="1.10.260.40">
    <property type="entry name" value="lambda repressor-like DNA-binding domains"/>
    <property type="match status" value="1"/>
</dbReference>
<evidence type="ECO:0000256" key="1">
    <source>
        <dbReference type="ARBA" id="ARBA00023015"/>
    </source>
</evidence>
<dbReference type="SUPFAM" id="SSF47413">
    <property type="entry name" value="lambda repressor-like DNA-binding domains"/>
    <property type="match status" value="1"/>
</dbReference>
<name>A0ABW1A9L5_9ACTN</name>
<evidence type="ECO:0000256" key="2">
    <source>
        <dbReference type="ARBA" id="ARBA00023125"/>
    </source>
</evidence>
<reference evidence="6" key="1">
    <citation type="journal article" date="2019" name="Int. J. Syst. Evol. Microbiol.">
        <title>The Global Catalogue of Microorganisms (GCM) 10K type strain sequencing project: providing services to taxonomists for standard genome sequencing and annotation.</title>
        <authorList>
            <consortium name="The Broad Institute Genomics Platform"/>
            <consortium name="The Broad Institute Genome Sequencing Center for Infectious Disease"/>
            <person name="Wu L."/>
            <person name="Ma J."/>
        </authorList>
    </citation>
    <scope>NUCLEOTIDE SEQUENCE [LARGE SCALE GENOMIC DNA]</scope>
    <source>
        <strain evidence="6">KCTC 42087</strain>
    </source>
</reference>
<dbReference type="SMART" id="SM00530">
    <property type="entry name" value="HTH_XRE"/>
    <property type="match status" value="1"/>
</dbReference>
<keyword evidence="6" id="KW-1185">Reference proteome</keyword>
<dbReference type="InterPro" id="IPR001387">
    <property type="entry name" value="Cro/C1-type_HTH"/>
</dbReference>
<dbReference type="PANTHER" id="PTHR46797">
    <property type="entry name" value="HTH-TYPE TRANSCRIPTIONAL REGULATOR"/>
    <property type="match status" value="1"/>
</dbReference>
<gene>
    <name evidence="5" type="ORF">ACFPZN_41755</name>
</gene>
<evidence type="ECO:0000313" key="6">
    <source>
        <dbReference type="Proteomes" id="UP001596074"/>
    </source>
</evidence>
<evidence type="ECO:0000313" key="5">
    <source>
        <dbReference type="EMBL" id="MFC5752176.1"/>
    </source>
</evidence>
<protein>
    <submittedName>
        <fullName evidence="5">Helix-turn-helix domain-containing protein</fullName>
    </submittedName>
</protein>
<dbReference type="Proteomes" id="UP001596074">
    <property type="component" value="Unassembled WGS sequence"/>
</dbReference>
<feature type="domain" description="HTH cro/C1-type" evidence="4">
    <location>
        <begin position="11"/>
        <end position="66"/>
    </location>
</feature>
<dbReference type="Pfam" id="PF13560">
    <property type="entry name" value="HTH_31"/>
    <property type="match status" value="1"/>
</dbReference>
<dbReference type="PROSITE" id="PS50943">
    <property type="entry name" value="HTH_CROC1"/>
    <property type="match status" value="1"/>
</dbReference>
<keyword evidence="3" id="KW-0804">Transcription</keyword>
<keyword evidence="1" id="KW-0805">Transcription regulation</keyword>
<comment type="caution">
    <text evidence="5">The sequence shown here is derived from an EMBL/GenBank/DDBJ whole genome shotgun (WGS) entry which is preliminary data.</text>
</comment>
<dbReference type="EMBL" id="JBHSON010000082">
    <property type="protein sequence ID" value="MFC5752176.1"/>
    <property type="molecule type" value="Genomic_DNA"/>
</dbReference>
<dbReference type="InterPro" id="IPR050807">
    <property type="entry name" value="TransReg_Diox_bact_type"/>
</dbReference>
<organism evidence="5 6">
    <name type="scientific">Actinomadura rugatobispora</name>
    <dbReference type="NCBI Taxonomy" id="1994"/>
    <lineage>
        <taxon>Bacteria</taxon>
        <taxon>Bacillati</taxon>
        <taxon>Actinomycetota</taxon>
        <taxon>Actinomycetes</taxon>
        <taxon>Streptosporangiales</taxon>
        <taxon>Thermomonosporaceae</taxon>
        <taxon>Actinomadura</taxon>
    </lineage>
</organism>
<proteinExistence type="predicted"/>
<keyword evidence="2" id="KW-0238">DNA-binding</keyword>
<accession>A0ABW1A9L5</accession>
<dbReference type="InterPro" id="IPR010982">
    <property type="entry name" value="Lambda_DNA-bd_dom_sf"/>
</dbReference>